<dbReference type="Proteomes" id="UP000249555">
    <property type="component" value="Unassembled WGS sequence"/>
</dbReference>
<name>A0A2W4YXQ2_9SPHN</name>
<dbReference type="InterPro" id="IPR011604">
    <property type="entry name" value="PDDEXK-like_dom_sf"/>
</dbReference>
<accession>A0A2W4YXQ2</accession>
<feature type="domain" description="PD-(D/E)XK endonuclease-like" evidence="1">
    <location>
        <begin position="12"/>
        <end position="219"/>
    </location>
</feature>
<evidence type="ECO:0000313" key="3">
    <source>
        <dbReference type="Proteomes" id="UP000249555"/>
    </source>
</evidence>
<comment type="caution">
    <text evidence="2">The sequence shown here is derived from an EMBL/GenBank/DDBJ whole genome shotgun (WGS) entry which is preliminary data.</text>
</comment>
<organism evidence="2 3">
    <name type="scientific">Sphingomonas taxi</name>
    <dbReference type="NCBI Taxonomy" id="1549858"/>
    <lineage>
        <taxon>Bacteria</taxon>
        <taxon>Pseudomonadati</taxon>
        <taxon>Pseudomonadota</taxon>
        <taxon>Alphaproteobacteria</taxon>
        <taxon>Sphingomonadales</taxon>
        <taxon>Sphingomonadaceae</taxon>
        <taxon>Sphingomonas</taxon>
    </lineage>
</organism>
<evidence type="ECO:0000313" key="2">
    <source>
        <dbReference type="EMBL" id="PZO72289.1"/>
    </source>
</evidence>
<sequence length="226" mass="25756">MNDVAPAWMPMSWSHSRLQTYKVCPKQFYHMYVAKDVRDDGPKHPTTVWGEEVHKAIEYYINADIPLPPNMQQYAPWATLAKQLPNARAEVRLGVSVSWQPTEFFAPDVWGRCIVDVYSVDGNEAAAVDWKLGKYRGDTGQAAVNAVMMFAANPEVTKVTTQFIYLAARKVDTQHFVRDKLAEYVEPTIDVIRQIETCRANDAWHPTPSGLCGYCPVTRCQFNKRR</sequence>
<dbReference type="InterPro" id="IPR038726">
    <property type="entry name" value="PDDEXK_AddAB-type"/>
</dbReference>
<gene>
    <name evidence="2" type="ORF">DI640_13020</name>
</gene>
<evidence type="ECO:0000259" key="1">
    <source>
        <dbReference type="Pfam" id="PF12705"/>
    </source>
</evidence>
<dbReference type="EMBL" id="QFMX01000013">
    <property type="protein sequence ID" value="PZO72289.1"/>
    <property type="molecule type" value="Genomic_DNA"/>
</dbReference>
<dbReference type="AlphaFoldDB" id="A0A2W4YXQ2"/>
<dbReference type="Gene3D" id="3.90.320.10">
    <property type="match status" value="1"/>
</dbReference>
<protein>
    <recommendedName>
        <fullName evidence="1">PD-(D/E)XK endonuclease-like domain-containing protein</fullName>
    </recommendedName>
</protein>
<reference evidence="2 3" key="1">
    <citation type="submission" date="2017-08" db="EMBL/GenBank/DDBJ databases">
        <title>Infants hospitalized years apart are colonized by the same room-sourced microbial strains.</title>
        <authorList>
            <person name="Brooks B."/>
            <person name="Olm M.R."/>
            <person name="Firek B.A."/>
            <person name="Baker R."/>
            <person name="Thomas B.C."/>
            <person name="Morowitz M.J."/>
            <person name="Banfield J.F."/>
        </authorList>
    </citation>
    <scope>NUCLEOTIDE SEQUENCE [LARGE SCALE GENOMIC DNA]</scope>
    <source>
        <strain evidence="2">S2_018_000_R3_119</strain>
    </source>
</reference>
<proteinExistence type="predicted"/>
<dbReference type="Pfam" id="PF12705">
    <property type="entry name" value="PDDEXK_1"/>
    <property type="match status" value="1"/>
</dbReference>